<dbReference type="EC" id="3.5.2.17" evidence="7"/>
<dbReference type="Pfam" id="PF00576">
    <property type="entry name" value="Transthyretin"/>
    <property type="match status" value="1"/>
</dbReference>
<organism evidence="9 11">
    <name type="scientific">Lentinula detonsa</name>
    <dbReference type="NCBI Taxonomy" id="2804962"/>
    <lineage>
        <taxon>Eukaryota</taxon>
        <taxon>Fungi</taxon>
        <taxon>Dikarya</taxon>
        <taxon>Basidiomycota</taxon>
        <taxon>Agaricomycotina</taxon>
        <taxon>Agaricomycetes</taxon>
        <taxon>Agaricomycetidae</taxon>
        <taxon>Agaricales</taxon>
        <taxon>Marasmiineae</taxon>
        <taxon>Omphalotaceae</taxon>
        <taxon>Lentinula</taxon>
    </lineage>
</organism>
<evidence type="ECO:0000256" key="7">
    <source>
        <dbReference type="RuleBase" id="RU361270"/>
    </source>
</evidence>
<comment type="catalytic activity">
    <reaction evidence="1 7">
        <text>5-hydroxyisourate + H2O = 5-hydroxy-2-oxo-4-ureido-2,5-dihydro-1H-imidazole-5-carboxylate + H(+)</text>
        <dbReference type="Rhea" id="RHEA:23736"/>
        <dbReference type="ChEBI" id="CHEBI:15377"/>
        <dbReference type="ChEBI" id="CHEBI:15378"/>
        <dbReference type="ChEBI" id="CHEBI:18072"/>
        <dbReference type="ChEBI" id="CHEBI:58639"/>
        <dbReference type="EC" id="3.5.2.17"/>
    </reaction>
</comment>
<name>A0A9W8U3A2_9AGAR</name>
<evidence type="ECO:0000313" key="11">
    <source>
        <dbReference type="Proteomes" id="UP001142393"/>
    </source>
</evidence>
<comment type="function">
    <text evidence="2">Catalyzes the hydrolysis of 5-hydroxyisourate (HIU) to 2-oxo-4-hydroxy-4-carboxy-5-ureidoimidazoline (OHCU).</text>
</comment>
<comment type="similarity">
    <text evidence="3 7">Belongs to the transthyretin family. 5-hydroxyisourate hydrolase subfamily.</text>
</comment>
<dbReference type="SUPFAM" id="SSF49472">
    <property type="entry name" value="Transthyretin (synonym: prealbumin)"/>
    <property type="match status" value="1"/>
</dbReference>
<dbReference type="PANTHER" id="PTHR10395:SF7">
    <property type="entry name" value="5-HYDROXYISOURATE HYDROLASE"/>
    <property type="match status" value="1"/>
</dbReference>
<dbReference type="AlphaFoldDB" id="A0A9W8U3A2"/>
<feature type="domain" description="Transthyretin/hydroxyisourate hydrolase" evidence="8">
    <location>
        <begin position="5"/>
        <end position="124"/>
    </location>
</feature>
<dbReference type="PROSITE" id="PS00768">
    <property type="entry name" value="TRANSTHYRETIN_1"/>
    <property type="match status" value="1"/>
</dbReference>
<dbReference type="EMBL" id="JANVFU010000001">
    <property type="protein sequence ID" value="KAJ3750744.1"/>
    <property type="molecule type" value="Genomic_DNA"/>
</dbReference>
<dbReference type="InterPro" id="IPR014306">
    <property type="entry name" value="Hydroxyisourate_hydrolase"/>
</dbReference>
<keyword evidence="6 7" id="KW-0378">Hydrolase</keyword>
<protein>
    <recommendedName>
        <fullName evidence="7">5-hydroxyisourate hydrolase</fullName>
        <shortName evidence="7">HIU hydrolase</shortName>
        <shortName evidence="7">HIUHase</shortName>
        <ecNumber evidence="7">3.5.2.17</ecNumber>
    </recommendedName>
</protein>
<evidence type="ECO:0000313" key="10">
    <source>
        <dbReference type="EMBL" id="KAJ3984572.1"/>
    </source>
</evidence>
<accession>A0AA38PZQ9</accession>
<reference evidence="10" key="1">
    <citation type="submission" date="2022-08" db="EMBL/GenBank/DDBJ databases">
        <authorList>
            <consortium name="DOE Joint Genome Institute"/>
            <person name="Min B."/>
            <person name="Riley R."/>
            <person name="Sierra-Patev S."/>
            <person name="Naranjo-Ortiz M."/>
            <person name="Looney B."/>
            <person name="Konkel Z."/>
            <person name="Slot J.C."/>
            <person name="Sakamoto Y."/>
            <person name="Steenwyk J.L."/>
            <person name="Rokas A."/>
            <person name="Carro J."/>
            <person name="Camarero S."/>
            <person name="Ferreira P."/>
            <person name="Molpeceres G."/>
            <person name="Ruiz-Duenas F.J."/>
            <person name="Serrano A."/>
            <person name="Henrissat B."/>
            <person name="Drula E."/>
            <person name="Hughes K.W."/>
            <person name="Mata J.L."/>
            <person name="Ishikawa N.K."/>
            <person name="Vargas-Isla R."/>
            <person name="Ushijima S."/>
            <person name="Smith C.A."/>
            <person name="Ahrendt S."/>
            <person name="Andreopoulos W."/>
            <person name="He G."/>
            <person name="Labutti K."/>
            <person name="Lipzen A."/>
            <person name="Ng V."/>
            <person name="Sandor L."/>
            <person name="Barry K."/>
            <person name="Martinez A.T."/>
            <person name="Xiao Y."/>
            <person name="Gibbons J.G."/>
            <person name="Terashima K."/>
            <person name="Hibbett D.S."/>
            <person name="Grigoriev I.V."/>
        </authorList>
    </citation>
    <scope>NUCLEOTIDE SEQUENCE</scope>
    <source>
        <strain evidence="10">TFB7829</strain>
    </source>
</reference>
<reference evidence="9 11" key="3">
    <citation type="journal article" date="2023" name="Proc. Natl. Acad. Sci. U.S.A.">
        <title>A global phylogenomic analysis of the shiitake genus Lentinula.</title>
        <authorList>
            <person name="Sierra-Patev S."/>
            <person name="Min B."/>
            <person name="Naranjo-Ortiz M."/>
            <person name="Looney B."/>
            <person name="Konkel Z."/>
            <person name="Slot J.C."/>
            <person name="Sakamoto Y."/>
            <person name="Steenwyk J.L."/>
            <person name="Rokas A."/>
            <person name="Carro J."/>
            <person name="Camarero S."/>
            <person name="Ferreira P."/>
            <person name="Molpeceres G."/>
            <person name="Ruiz-Duenas F.J."/>
            <person name="Serrano A."/>
            <person name="Henrissat B."/>
            <person name="Drula E."/>
            <person name="Hughes K.W."/>
            <person name="Mata J.L."/>
            <person name="Ishikawa N.K."/>
            <person name="Vargas-Isla R."/>
            <person name="Ushijima S."/>
            <person name="Smith C.A."/>
            <person name="Donoghue J."/>
            <person name="Ahrendt S."/>
            <person name="Andreopoulos W."/>
            <person name="He G."/>
            <person name="LaButti K."/>
            <person name="Lipzen A."/>
            <person name="Ng V."/>
            <person name="Riley R."/>
            <person name="Sandor L."/>
            <person name="Barry K."/>
            <person name="Martinez A.T."/>
            <person name="Xiao Y."/>
            <person name="Gibbons J.G."/>
            <person name="Terashima K."/>
            <person name="Grigoriev I.V."/>
            <person name="Hibbett D."/>
        </authorList>
    </citation>
    <scope>NUCLEOTIDE SEQUENCE [LARGE SCALE GENOMIC DNA]</scope>
    <source>
        <strain evidence="9 11">TFB7810</strain>
    </source>
</reference>
<evidence type="ECO:0000256" key="4">
    <source>
        <dbReference type="ARBA" id="ARBA00011881"/>
    </source>
</evidence>
<dbReference type="InterPro" id="IPR023416">
    <property type="entry name" value="Transthyretin/HIU_hydrolase_d"/>
</dbReference>
<evidence type="ECO:0000256" key="5">
    <source>
        <dbReference type="ARBA" id="ARBA00022631"/>
    </source>
</evidence>
<dbReference type="NCBIfam" id="TIGR02962">
    <property type="entry name" value="hdxy_isourate"/>
    <property type="match status" value="1"/>
</dbReference>
<keyword evidence="11" id="KW-1185">Reference proteome</keyword>
<evidence type="ECO:0000256" key="3">
    <source>
        <dbReference type="ARBA" id="ARBA00009850"/>
    </source>
</evidence>
<evidence type="ECO:0000259" key="8">
    <source>
        <dbReference type="Pfam" id="PF00576"/>
    </source>
</evidence>
<reference evidence="9" key="2">
    <citation type="submission" date="2022-08" db="EMBL/GenBank/DDBJ databases">
        <authorList>
            <consortium name="DOE Joint Genome Institute"/>
            <person name="Min B."/>
            <person name="Sierra-Patev S."/>
            <person name="Naranjo-Ortiz M."/>
            <person name="Looney B."/>
            <person name="Konkel Z."/>
            <person name="Slot J.C."/>
            <person name="Sakamoto Y."/>
            <person name="Steenwyk J.L."/>
            <person name="Rokas A."/>
            <person name="Carro J."/>
            <person name="Camarero S."/>
            <person name="Ferreira P."/>
            <person name="Molpeceres G."/>
            <person name="Ruiz-duenas F.J."/>
            <person name="Serrano A."/>
            <person name="Henrissat B."/>
            <person name="Drula E."/>
            <person name="Hughes K.W."/>
            <person name="Mata J.L."/>
            <person name="Ishikawa N.K."/>
            <person name="Vargas-Isla R."/>
            <person name="Ushijima S."/>
            <person name="Smith C.A."/>
            <person name="Ahrendt S."/>
            <person name="Andreopoulos W."/>
            <person name="He G."/>
            <person name="LaButti K."/>
            <person name="Lipzen A."/>
            <person name="Ng V."/>
            <person name="Riley R."/>
            <person name="Sandor L."/>
            <person name="Barry K."/>
            <person name="Martinez A.T."/>
            <person name="Xiao Y."/>
            <person name="Gibbons J.G."/>
            <person name="Terashima K."/>
            <person name="Hibbett D.S."/>
            <person name="Grigoriev I.V."/>
        </authorList>
    </citation>
    <scope>NUCLEOTIDE SEQUENCE</scope>
    <source>
        <strain evidence="9">TFB7810</strain>
    </source>
</reference>
<evidence type="ECO:0000256" key="2">
    <source>
        <dbReference type="ARBA" id="ARBA00002704"/>
    </source>
</evidence>
<dbReference type="PROSITE" id="PS00769">
    <property type="entry name" value="TRANSTHYRETIN_2"/>
    <property type="match status" value="1"/>
</dbReference>
<keyword evidence="5 7" id="KW-0659">Purine metabolism</keyword>
<dbReference type="PANTHER" id="PTHR10395">
    <property type="entry name" value="URICASE AND TRANSTHYRETIN-RELATED"/>
    <property type="match status" value="1"/>
</dbReference>
<dbReference type="InterPro" id="IPR023418">
    <property type="entry name" value="Thyroxine_BS"/>
</dbReference>
<dbReference type="InterPro" id="IPR036817">
    <property type="entry name" value="Transthyretin/HIU_hydrolase_sf"/>
</dbReference>
<dbReference type="CDD" id="cd05822">
    <property type="entry name" value="TLP_HIUase"/>
    <property type="match status" value="1"/>
</dbReference>
<sequence>MRSPITCHVLNTSTGRPAQGVVIKLQQYEETEGNAFLFNPIAEGKTDSDGRCTDLLPPITSVETENLLKPGIYKMIFRTKEYFDSQSVKTFYPWVEITFELSDLTEHYHVPLLISPYGFTTYRGS</sequence>
<evidence type="ECO:0000313" key="9">
    <source>
        <dbReference type="EMBL" id="KAJ3750744.1"/>
    </source>
</evidence>
<comment type="caution">
    <text evidence="9">The sequence shown here is derived from an EMBL/GenBank/DDBJ whole genome shotgun (WGS) entry which is preliminary data.</text>
</comment>
<dbReference type="Proteomes" id="UP001142393">
    <property type="component" value="Unassembled WGS sequence"/>
</dbReference>
<dbReference type="GO" id="GO:0006144">
    <property type="term" value="P:purine nucleobase metabolic process"/>
    <property type="evidence" value="ECO:0007669"/>
    <property type="project" value="UniProtKB-KW"/>
</dbReference>
<dbReference type="GO" id="GO:0033971">
    <property type="term" value="F:hydroxyisourate hydrolase activity"/>
    <property type="evidence" value="ECO:0007669"/>
    <property type="project" value="UniProtKB-EC"/>
</dbReference>
<dbReference type="EMBL" id="MU801985">
    <property type="protein sequence ID" value="KAJ3984572.1"/>
    <property type="molecule type" value="Genomic_DNA"/>
</dbReference>
<dbReference type="Gene3D" id="2.60.40.180">
    <property type="entry name" value="Transthyretin/hydroxyisourate hydrolase domain"/>
    <property type="match status" value="1"/>
</dbReference>
<comment type="subunit">
    <text evidence="4 7">Homotetramer.</text>
</comment>
<dbReference type="InterPro" id="IPR023419">
    <property type="entry name" value="Transthyretin_CS"/>
</dbReference>
<evidence type="ECO:0000256" key="6">
    <source>
        <dbReference type="ARBA" id="ARBA00022801"/>
    </source>
</evidence>
<gene>
    <name evidence="9" type="ORF">DFH05DRAFT_1388628</name>
    <name evidence="10" type="ORF">F5890DRAFT_1411320</name>
</gene>
<dbReference type="Proteomes" id="UP001163850">
    <property type="component" value="Unassembled WGS sequence"/>
</dbReference>
<proteinExistence type="inferred from homology"/>
<evidence type="ECO:0000256" key="1">
    <source>
        <dbReference type="ARBA" id="ARBA00001043"/>
    </source>
</evidence>
<accession>A0A9W8U3A2</accession>